<evidence type="ECO:0000313" key="2">
    <source>
        <dbReference type="Proteomes" id="UP000708208"/>
    </source>
</evidence>
<comment type="caution">
    <text evidence="1">The sequence shown here is derived from an EMBL/GenBank/DDBJ whole genome shotgun (WGS) entry which is preliminary data.</text>
</comment>
<evidence type="ECO:0000313" key="1">
    <source>
        <dbReference type="EMBL" id="CAG7718256.1"/>
    </source>
</evidence>
<feature type="non-terminal residue" evidence="1">
    <location>
        <position position="1"/>
    </location>
</feature>
<dbReference type="EMBL" id="CAJVCH010052008">
    <property type="protein sequence ID" value="CAG7718256.1"/>
    <property type="molecule type" value="Genomic_DNA"/>
</dbReference>
<gene>
    <name evidence="1" type="ORF">AFUS01_LOCUS7660</name>
</gene>
<sequence>MWHMAEAGKARGNPVAYNKSSFNVELKGHLLYSSYRTAGSSVEMSFWVT</sequence>
<dbReference type="AlphaFoldDB" id="A0A8J2JER9"/>
<name>A0A8J2JER9_9HEXA</name>
<proteinExistence type="predicted"/>
<keyword evidence="2" id="KW-1185">Reference proteome</keyword>
<protein>
    <submittedName>
        <fullName evidence="1">Uncharacterized protein</fullName>
    </submittedName>
</protein>
<reference evidence="1" key="1">
    <citation type="submission" date="2021-06" db="EMBL/GenBank/DDBJ databases">
        <authorList>
            <person name="Hodson N. C."/>
            <person name="Mongue J. A."/>
            <person name="Jaron S. K."/>
        </authorList>
    </citation>
    <scope>NUCLEOTIDE SEQUENCE</scope>
</reference>
<organism evidence="1 2">
    <name type="scientific">Allacma fusca</name>
    <dbReference type="NCBI Taxonomy" id="39272"/>
    <lineage>
        <taxon>Eukaryota</taxon>
        <taxon>Metazoa</taxon>
        <taxon>Ecdysozoa</taxon>
        <taxon>Arthropoda</taxon>
        <taxon>Hexapoda</taxon>
        <taxon>Collembola</taxon>
        <taxon>Symphypleona</taxon>
        <taxon>Sminthuridae</taxon>
        <taxon>Allacma</taxon>
    </lineage>
</organism>
<dbReference type="Proteomes" id="UP000708208">
    <property type="component" value="Unassembled WGS sequence"/>
</dbReference>
<accession>A0A8J2JER9</accession>